<dbReference type="EMBL" id="JBJURJ010000017">
    <property type="protein sequence ID" value="MFM9331172.1"/>
    <property type="molecule type" value="Genomic_DNA"/>
</dbReference>
<keyword evidence="2" id="KW-1185">Reference proteome</keyword>
<protein>
    <submittedName>
        <fullName evidence="1">Sensor histidine kinase</fullName>
        <ecNumber evidence="1">2.7.13.3</ecNumber>
    </submittedName>
</protein>
<evidence type="ECO:0000313" key="1">
    <source>
        <dbReference type="EMBL" id="MFM9331172.1"/>
    </source>
</evidence>
<organism evidence="1 2">
    <name type="scientific">Paenibacillus mesotrionivorans</name>
    <dbReference type="NCBI Taxonomy" id="3160968"/>
    <lineage>
        <taxon>Bacteria</taxon>
        <taxon>Bacillati</taxon>
        <taxon>Bacillota</taxon>
        <taxon>Bacilli</taxon>
        <taxon>Bacillales</taxon>
        <taxon>Paenibacillaceae</taxon>
        <taxon>Paenibacillus</taxon>
    </lineage>
</organism>
<name>A0ACC7P734_9BACL</name>
<accession>A0ACC7P734</accession>
<sequence length="597" mass="65778">MHRTKLTSQSLLIRLFGGLLLLGVVPLIAALLFTVVKASHLTEGALSEPFARDHNRILQETRNRLDEMEQSAHALAADYAVQRFLDPAHVKTPQEAKDYQDYMSLALRRELERTEAAEEICVRQEQAGRIFCYGRGGAGGSAAVISPAGSGQAVDGSSGTSDRSGGETQGMFRVLREPFSVPAARGKLQYLLPVNGLASVVPTGSITVTASLEKIAGADSDASGYAGYSLEDGAGEVLYASDGLASQTIEAAGSHEVSLLHFRYRDLDWTSRMVMDETRLQAVSGPLIRWAALAGAVVLILAAAVSFCLSRWVARPFRELQSLMKRTEKGDLKAYWTSRGSQEMNELGESYNQMLNRLEDLIRQVKREEALKKEAEMEALQYQLNPHFLYNTLNTIKWVAKLHKTPQISEAVSALVRLLQASLGKKGDFITVGEEAGLITDYMAIQAFRYGENIRLEVEIDPSADQCLLPRLLLQPLVENAVIHGIEPLRRAGVIQVRIWVERGLLFCQVADNGIGMEDEVCRSVSSDAIHHMERRPGAASAGMLRERMSGIGLRHIRDKIRLYYGPDYAMSIVAKPMEGTSVRLCLPVHRNEEEAS</sequence>
<dbReference type="EC" id="2.7.13.3" evidence="1"/>
<evidence type="ECO:0000313" key="2">
    <source>
        <dbReference type="Proteomes" id="UP001631969"/>
    </source>
</evidence>
<reference evidence="1" key="1">
    <citation type="submission" date="2024-12" db="EMBL/GenBank/DDBJ databases">
        <authorList>
            <person name="Wu N."/>
        </authorList>
    </citation>
    <scope>NUCLEOTIDE SEQUENCE</scope>
    <source>
        <strain evidence="1">P15</strain>
    </source>
</reference>
<proteinExistence type="predicted"/>
<dbReference type="Proteomes" id="UP001631969">
    <property type="component" value="Unassembled WGS sequence"/>
</dbReference>
<keyword evidence="1" id="KW-0808">Transferase</keyword>
<gene>
    <name evidence="1" type="ORF">ACI1P1_23025</name>
</gene>
<comment type="caution">
    <text evidence="1">The sequence shown here is derived from an EMBL/GenBank/DDBJ whole genome shotgun (WGS) entry which is preliminary data.</text>
</comment>
<keyword evidence="1" id="KW-0418">Kinase</keyword>